<dbReference type="SUPFAM" id="SSF52540">
    <property type="entry name" value="P-loop containing nucleoside triphosphate hydrolases"/>
    <property type="match status" value="1"/>
</dbReference>
<evidence type="ECO:0000259" key="2">
    <source>
        <dbReference type="Pfam" id="PF00931"/>
    </source>
</evidence>
<dbReference type="OrthoDB" id="1898799at2759"/>
<keyword evidence="1" id="KW-0611">Plant defense</keyword>
<dbReference type="Proteomes" id="UP000516437">
    <property type="component" value="Chromosome 3"/>
</dbReference>
<dbReference type="Gene3D" id="3.40.50.300">
    <property type="entry name" value="P-loop containing nucleotide triphosphate hydrolases"/>
    <property type="match status" value="1"/>
</dbReference>
<dbReference type="InterPro" id="IPR002182">
    <property type="entry name" value="NB-ARC"/>
</dbReference>
<name>A0A6A1W412_9ROSI</name>
<feature type="domain" description="NB-ARC" evidence="2">
    <location>
        <begin position="118"/>
        <end position="187"/>
    </location>
</feature>
<evidence type="ECO:0000256" key="1">
    <source>
        <dbReference type="ARBA" id="ARBA00022821"/>
    </source>
</evidence>
<proteinExistence type="predicted"/>
<dbReference type="GO" id="GO:0043531">
    <property type="term" value="F:ADP binding"/>
    <property type="evidence" value="ECO:0007669"/>
    <property type="project" value="InterPro"/>
</dbReference>
<dbReference type="AlphaFoldDB" id="A0A6A1W412"/>
<dbReference type="Pfam" id="PF00931">
    <property type="entry name" value="NB-ARC"/>
    <property type="match status" value="1"/>
</dbReference>
<protein>
    <recommendedName>
        <fullName evidence="2">NB-ARC domain-containing protein</fullName>
    </recommendedName>
</protein>
<evidence type="ECO:0000313" key="3">
    <source>
        <dbReference type="EMBL" id="KAB1219961.1"/>
    </source>
</evidence>
<dbReference type="PANTHER" id="PTHR33463">
    <property type="entry name" value="NB-ARC DOMAIN-CONTAINING PROTEIN-RELATED"/>
    <property type="match status" value="1"/>
</dbReference>
<organism evidence="3 4">
    <name type="scientific">Morella rubra</name>
    <name type="common">Chinese bayberry</name>
    <dbReference type="NCBI Taxonomy" id="262757"/>
    <lineage>
        <taxon>Eukaryota</taxon>
        <taxon>Viridiplantae</taxon>
        <taxon>Streptophyta</taxon>
        <taxon>Embryophyta</taxon>
        <taxon>Tracheophyta</taxon>
        <taxon>Spermatophyta</taxon>
        <taxon>Magnoliopsida</taxon>
        <taxon>eudicotyledons</taxon>
        <taxon>Gunneridae</taxon>
        <taxon>Pentapetalae</taxon>
        <taxon>rosids</taxon>
        <taxon>fabids</taxon>
        <taxon>Fagales</taxon>
        <taxon>Myricaceae</taxon>
        <taxon>Morella</taxon>
    </lineage>
</organism>
<comment type="caution">
    <text evidence="3">The sequence shown here is derived from an EMBL/GenBank/DDBJ whole genome shotgun (WGS) entry which is preliminary data.</text>
</comment>
<keyword evidence="4" id="KW-1185">Reference proteome</keyword>
<dbReference type="InterPro" id="IPR050905">
    <property type="entry name" value="Plant_NBS-LRR"/>
</dbReference>
<dbReference type="PANTHER" id="PTHR33463:SF136">
    <property type="entry name" value="NB-ARC DOMAIN-CONTAINING PROTEIN"/>
    <property type="match status" value="1"/>
</dbReference>
<sequence>MEQIVVSIGEIIAKSNIENIKKEDKQLRDDEKTLRLRVEAAENNCEKIYDNVTSWLTNVEAEEKNVEDILKDEVKTRCSYGACLNVKRRHQQSHRAKKIAQAICNLRTEMKAAHGGLLNALRDTENNVIGIWGMGGVGKTTLAEQVAIQAKEEKLFDEVVMASVTPSSDTKGIQKEIAEKLDMKLDEVLVDVRASRLRERIKL</sequence>
<accession>A0A6A1W412</accession>
<evidence type="ECO:0000313" key="4">
    <source>
        <dbReference type="Proteomes" id="UP000516437"/>
    </source>
</evidence>
<dbReference type="InterPro" id="IPR027417">
    <property type="entry name" value="P-loop_NTPase"/>
</dbReference>
<reference evidence="3 4" key="1">
    <citation type="journal article" date="2019" name="Plant Biotechnol. J.">
        <title>The red bayberry genome and genetic basis of sex determination.</title>
        <authorList>
            <person name="Jia H.M."/>
            <person name="Jia H.J."/>
            <person name="Cai Q.L."/>
            <person name="Wang Y."/>
            <person name="Zhao H.B."/>
            <person name="Yang W.F."/>
            <person name="Wang G.Y."/>
            <person name="Li Y.H."/>
            <person name="Zhan D.L."/>
            <person name="Shen Y.T."/>
            <person name="Niu Q.F."/>
            <person name="Chang L."/>
            <person name="Qiu J."/>
            <person name="Zhao L."/>
            <person name="Xie H.B."/>
            <person name="Fu W.Y."/>
            <person name="Jin J."/>
            <person name="Li X.W."/>
            <person name="Jiao Y."/>
            <person name="Zhou C.C."/>
            <person name="Tu T."/>
            <person name="Chai C.Y."/>
            <person name="Gao J.L."/>
            <person name="Fan L.J."/>
            <person name="van de Weg E."/>
            <person name="Wang J.Y."/>
            <person name="Gao Z.S."/>
        </authorList>
    </citation>
    <scope>NUCLEOTIDE SEQUENCE [LARGE SCALE GENOMIC DNA]</scope>
    <source>
        <tissue evidence="3">Leaves</tissue>
    </source>
</reference>
<gene>
    <name evidence="3" type="ORF">CJ030_MR3G022805</name>
</gene>
<dbReference type="EMBL" id="RXIC02000021">
    <property type="protein sequence ID" value="KAB1219961.1"/>
    <property type="molecule type" value="Genomic_DNA"/>
</dbReference>